<protein>
    <recommendedName>
        <fullName evidence="1">Endonuclease/exonuclease/phosphatase domain-containing protein</fullName>
    </recommendedName>
</protein>
<gene>
    <name evidence="2" type="ORF">SKAU_G00164100</name>
</gene>
<dbReference type="SUPFAM" id="SSF56219">
    <property type="entry name" value="DNase I-like"/>
    <property type="match status" value="1"/>
</dbReference>
<reference evidence="2" key="1">
    <citation type="journal article" date="2023" name="Science">
        <title>Genome structures resolve the early diversification of teleost fishes.</title>
        <authorList>
            <person name="Parey E."/>
            <person name="Louis A."/>
            <person name="Montfort J."/>
            <person name="Bouchez O."/>
            <person name="Roques C."/>
            <person name="Iampietro C."/>
            <person name="Lluch J."/>
            <person name="Castinel A."/>
            <person name="Donnadieu C."/>
            <person name="Desvignes T."/>
            <person name="Floi Bucao C."/>
            <person name="Jouanno E."/>
            <person name="Wen M."/>
            <person name="Mejri S."/>
            <person name="Dirks R."/>
            <person name="Jansen H."/>
            <person name="Henkel C."/>
            <person name="Chen W.J."/>
            <person name="Zahm M."/>
            <person name="Cabau C."/>
            <person name="Klopp C."/>
            <person name="Thompson A.W."/>
            <person name="Robinson-Rechavi M."/>
            <person name="Braasch I."/>
            <person name="Lecointre G."/>
            <person name="Bobe J."/>
            <person name="Postlethwait J.H."/>
            <person name="Berthelot C."/>
            <person name="Roest Crollius H."/>
            <person name="Guiguen Y."/>
        </authorList>
    </citation>
    <scope>NUCLEOTIDE SEQUENCE</scope>
    <source>
        <strain evidence="2">WJC10195</strain>
    </source>
</reference>
<dbReference type="Pfam" id="PF03372">
    <property type="entry name" value="Exo_endo_phos"/>
    <property type="match status" value="1"/>
</dbReference>
<accession>A0A9Q1FJN8</accession>
<dbReference type="Gene3D" id="3.60.10.10">
    <property type="entry name" value="Endonuclease/exonuclease/phosphatase"/>
    <property type="match status" value="1"/>
</dbReference>
<feature type="non-terminal residue" evidence="2">
    <location>
        <position position="591"/>
    </location>
</feature>
<organism evidence="2 3">
    <name type="scientific">Synaphobranchus kaupii</name>
    <name type="common">Kaup's arrowtooth eel</name>
    <dbReference type="NCBI Taxonomy" id="118154"/>
    <lineage>
        <taxon>Eukaryota</taxon>
        <taxon>Metazoa</taxon>
        <taxon>Chordata</taxon>
        <taxon>Craniata</taxon>
        <taxon>Vertebrata</taxon>
        <taxon>Euteleostomi</taxon>
        <taxon>Actinopterygii</taxon>
        <taxon>Neopterygii</taxon>
        <taxon>Teleostei</taxon>
        <taxon>Anguilliformes</taxon>
        <taxon>Synaphobranchidae</taxon>
        <taxon>Synaphobranchus</taxon>
    </lineage>
</organism>
<name>A0A9Q1FJN8_SYNKA</name>
<dbReference type="EMBL" id="JAINUF010000005">
    <property type="protein sequence ID" value="KAJ8359885.1"/>
    <property type="molecule type" value="Genomic_DNA"/>
</dbReference>
<evidence type="ECO:0000313" key="3">
    <source>
        <dbReference type="Proteomes" id="UP001152622"/>
    </source>
</evidence>
<comment type="caution">
    <text evidence="2">The sequence shown here is derived from an EMBL/GenBank/DDBJ whole genome shotgun (WGS) entry which is preliminary data.</text>
</comment>
<keyword evidence="3" id="KW-1185">Reference proteome</keyword>
<sequence length="591" mass="65945">MPVTQTHGPTPLSARCVSELEIGNSTHPHPISELEISIHYIETVSAPRIYAKFKANHGVNADNLITLKLKHVAASSCCESLLKIGLLNVRSLAPKALLVNKLITDHNLKVLCLTETWLRPGEYVALNEASPVGFLSTQVSRQSGRGGGIAAIYQSTLRLTPKCGHTFSSFEVLSMNCVQHDLAKIRGNMQSSFLVSVYRPPGPYSDFLIEFAEFLSCLAISADKVVIVGDFNIHVDKPGDPLGTAFASIIDSVGFKQNVCGPTHYHSHTLDLVLSYGINVINLTIAPHNPVLSDHFLITFEIEATTTSISKPRHYYSRSLNSDVIPKFIDLLPESFLSNKGNTTEVSLDELTNQLSFTLRSTLDMVAPLKRKFCRKNRTPWYNDTTRALKQSTRKLERKWRSAKLEVFHLAWKDSLLQYKQALVSARSAFFSKLIEQNKCNPKFLFSTVDNLTKKPSSEFSSYPSVYSSNDFMNFFNQKIEAIRDQISKLPPPLGITPPIINEQPRSWSTQEDVSTVALNCFKPIDMEELSKLVMSSKPTTCLLDPIPTKLVKELFPILGQHMLKIINTSLVTGYVPEPLKMAVIKPLLKK</sequence>
<dbReference type="Proteomes" id="UP001152622">
    <property type="component" value="Chromosome 5"/>
</dbReference>
<dbReference type="PANTHER" id="PTHR46670:SF3">
    <property type="entry name" value="ENDONUCLEASE_EXONUCLEASE_PHOSPHATASE DOMAIN-CONTAINING PROTEIN"/>
    <property type="match status" value="1"/>
</dbReference>
<feature type="domain" description="Endonuclease/exonuclease/phosphatase" evidence="1">
    <location>
        <begin position="87"/>
        <end position="295"/>
    </location>
</feature>
<dbReference type="OrthoDB" id="419189at2759"/>
<dbReference type="GO" id="GO:0003824">
    <property type="term" value="F:catalytic activity"/>
    <property type="evidence" value="ECO:0007669"/>
    <property type="project" value="InterPro"/>
</dbReference>
<dbReference type="InterPro" id="IPR005135">
    <property type="entry name" value="Endo/exonuclease/phosphatase"/>
</dbReference>
<evidence type="ECO:0000313" key="2">
    <source>
        <dbReference type="EMBL" id="KAJ8359885.1"/>
    </source>
</evidence>
<dbReference type="AlphaFoldDB" id="A0A9Q1FJN8"/>
<dbReference type="PANTHER" id="PTHR46670">
    <property type="entry name" value="ENDO/EXONUCLEASE/PHOSPHATASE DOMAIN-CONTAINING PROTEIN"/>
    <property type="match status" value="1"/>
</dbReference>
<dbReference type="InterPro" id="IPR036691">
    <property type="entry name" value="Endo/exonu/phosph_ase_sf"/>
</dbReference>
<evidence type="ECO:0000259" key="1">
    <source>
        <dbReference type="Pfam" id="PF03372"/>
    </source>
</evidence>
<proteinExistence type="predicted"/>